<organism evidence="2">
    <name type="scientific">Hyperionvirus sp</name>
    <dbReference type="NCBI Taxonomy" id="2487770"/>
    <lineage>
        <taxon>Viruses</taxon>
        <taxon>Varidnaviria</taxon>
        <taxon>Bamfordvirae</taxon>
        <taxon>Nucleocytoviricota</taxon>
        <taxon>Megaviricetes</taxon>
        <taxon>Imitervirales</taxon>
        <taxon>Mimiviridae</taxon>
        <taxon>Klosneuvirinae</taxon>
    </lineage>
</organism>
<protein>
    <recommendedName>
        <fullName evidence="1">DUF7666 domain-containing protein</fullName>
    </recommendedName>
</protein>
<dbReference type="EMBL" id="MK072395">
    <property type="protein sequence ID" value="AYV83875.1"/>
    <property type="molecule type" value="Genomic_DNA"/>
</dbReference>
<proteinExistence type="predicted"/>
<dbReference type="Pfam" id="PF24703">
    <property type="entry name" value="DUF7666"/>
    <property type="match status" value="1"/>
</dbReference>
<evidence type="ECO:0000313" key="2">
    <source>
        <dbReference type="EMBL" id="AYV83875.1"/>
    </source>
</evidence>
<sequence>MKCGYKIVDRNLCGIYRYQYEVGKSYKHEGKLAIHTSGFHYCERLLDCISFCENYGNDGYRYLYVEDCGDVIREGVTCVTDHILITLELTLDEIKFLMIGVRIDCMGTRFWYKNGLLDRDDGAAIEYRSGKIREWFVGGLRHRSDGPAVESPDEKRWYFMGVLHRDNGPAVENINGTQLWYKNGKLHREDGPAAIYPMGYVEFYKNNKRTERSVYTLFWKTRRPFLGHI</sequence>
<evidence type="ECO:0000259" key="1">
    <source>
        <dbReference type="Pfam" id="PF24703"/>
    </source>
</evidence>
<name>A0A3G5A9H0_9VIRU</name>
<gene>
    <name evidence="2" type="ORF">Hyperionvirus13_18</name>
</gene>
<dbReference type="InterPro" id="IPR056083">
    <property type="entry name" value="DUF7666"/>
</dbReference>
<reference evidence="2" key="1">
    <citation type="submission" date="2018-10" db="EMBL/GenBank/DDBJ databases">
        <title>Hidden diversity of soil giant viruses.</title>
        <authorList>
            <person name="Schulz F."/>
            <person name="Alteio L."/>
            <person name="Goudeau D."/>
            <person name="Ryan E.M."/>
            <person name="Malmstrom R.R."/>
            <person name="Blanchard J."/>
            <person name="Woyke T."/>
        </authorList>
    </citation>
    <scope>NUCLEOTIDE SEQUENCE</scope>
    <source>
        <strain evidence="2">HYV1</strain>
    </source>
</reference>
<accession>A0A3G5A9H0</accession>
<feature type="domain" description="DUF7666" evidence="1">
    <location>
        <begin position="4"/>
        <end position="94"/>
    </location>
</feature>